<proteinExistence type="inferred from homology"/>
<dbReference type="InterPro" id="IPR052357">
    <property type="entry name" value="Orn_Lys_Arg_decarboxylase-I"/>
</dbReference>
<accession>A0A4Z0R193</accession>
<dbReference type="GO" id="GO:0016831">
    <property type="term" value="F:carboxy-lyase activity"/>
    <property type="evidence" value="ECO:0007669"/>
    <property type="project" value="UniProtKB-KW"/>
</dbReference>
<feature type="domain" description="Orn/Lys/Arg decarboxylases family 1 pyridoxal-P attachment site" evidence="6">
    <location>
        <begin position="6"/>
        <end position="267"/>
    </location>
</feature>
<dbReference type="InterPro" id="IPR015424">
    <property type="entry name" value="PyrdxlP-dep_Trfase"/>
</dbReference>
<feature type="domain" description="Orn/Lys/Arg decarboxylase C-terminal" evidence="7">
    <location>
        <begin position="363"/>
        <end position="465"/>
    </location>
</feature>
<dbReference type="SUPFAM" id="SSF55904">
    <property type="entry name" value="Ornithine decarboxylase C-terminal domain"/>
    <property type="match status" value="1"/>
</dbReference>
<dbReference type="InterPro" id="IPR008286">
    <property type="entry name" value="Prn/Lys/Arg_de-COase_C"/>
</dbReference>
<dbReference type="Pfam" id="PF01276">
    <property type="entry name" value="OKR_DC_1"/>
    <property type="match status" value="1"/>
</dbReference>
<dbReference type="AlphaFoldDB" id="A0A4Z0R193"/>
<comment type="cofactor">
    <cofactor evidence="1">
        <name>pyridoxal 5'-phosphate</name>
        <dbReference type="ChEBI" id="CHEBI:597326"/>
    </cofactor>
</comment>
<sequence length="474" mass="52685">MGDLGEGLSRYQKKGFCSFHTPGHKGRQEFFNGIDFLGYDLTELPGLDMLHSPQGIIAEAQKRSAEIFGAEETFFLINGGTVGNQAMFLTLENTAAKRVVVERSSHRSVMSALVLSGMMPDYVMPTIHPDFNLPLGLDLEKQQISWQVAAACHVTYPTYYGTGFELSQLLDERTRLGINTPILVDQAHGSHYLGLLFPPSALKLGADLVLHSSHKTLSSLTQSAMLHVQGNRVSRTRLRQSLELLQSSSPSYLLLASLERAGEFAQDFGRWECLQEEVAELHRKVGMSFRILSEKDVGTYGIHTVDWSKVLINTLKLGVPAPRCVEYLREGFGIEPELWDEENILFMLGIGNTPEDIRRLTKGLESLASFAHSVGFTESKGQVGNDRFKTLPLPHLILSPRDAFFAHKRQVPLKESLGHIVGETISPYPPGIPIVVMGEQMTHEILGMLLTAGEGRWQGWDGFENQTIWIVEEG</sequence>
<keyword evidence="9" id="KW-1185">Reference proteome</keyword>
<evidence type="ECO:0000256" key="4">
    <source>
        <dbReference type="ARBA" id="ARBA00022898"/>
    </source>
</evidence>
<dbReference type="InterPro" id="IPR015421">
    <property type="entry name" value="PyrdxlP-dep_Trfase_major"/>
</dbReference>
<dbReference type="PANTHER" id="PTHR43277:SF4">
    <property type="entry name" value="ARGININE DECARBOXYLASE"/>
    <property type="match status" value="1"/>
</dbReference>
<evidence type="ECO:0000259" key="7">
    <source>
        <dbReference type="Pfam" id="PF03711"/>
    </source>
</evidence>
<dbReference type="Gene3D" id="3.90.100.10">
    <property type="entry name" value="Orn/Lys/Arg decarboxylase, C-terminal domain"/>
    <property type="match status" value="1"/>
</dbReference>
<dbReference type="InterPro" id="IPR036633">
    <property type="entry name" value="Prn/Lys/Arg_de-COase_C_sf"/>
</dbReference>
<evidence type="ECO:0000313" key="9">
    <source>
        <dbReference type="Proteomes" id="UP000298460"/>
    </source>
</evidence>
<keyword evidence="4" id="KW-0663">Pyridoxal phosphate</keyword>
<comment type="similarity">
    <text evidence="2">Belongs to the Orn/Lys/Arg decarboxylase class-I family.</text>
</comment>
<comment type="caution">
    <text evidence="8">The sequence shown here is derived from an EMBL/GenBank/DDBJ whole genome shotgun (WGS) entry which is preliminary data.</text>
</comment>
<gene>
    <name evidence="8" type="ORF">E4K67_18820</name>
</gene>
<dbReference type="InterPro" id="IPR000310">
    <property type="entry name" value="Orn/Lys/Arg_deCO2ase_major_dom"/>
</dbReference>
<dbReference type="PANTHER" id="PTHR43277">
    <property type="entry name" value="ARGININE DECARBOXYLASE"/>
    <property type="match status" value="1"/>
</dbReference>
<dbReference type="EMBL" id="SPQQ01000007">
    <property type="protein sequence ID" value="TGE36510.1"/>
    <property type="molecule type" value="Genomic_DNA"/>
</dbReference>
<name>A0A4Z0R193_9FIRM</name>
<evidence type="ECO:0000256" key="1">
    <source>
        <dbReference type="ARBA" id="ARBA00001933"/>
    </source>
</evidence>
<evidence type="ECO:0000313" key="8">
    <source>
        <dbReference type="EMBL" id="TGE36510.1"/>
    </source>
</evidence>
<dbReference type="SUPFAM" id="SSF53383">
    <property type="entry name" value="PLP-dependent transferases"/>
    <property type="match status" value="1"/>
</dbReference>
<dbReference type="Pfam" id="PF03711">
    <property type="entry name" value="OKR_DC_1_C"/>
    <property type="match status" value="1"/>
</dbReference>
<keyword evidence="5" id="KW-0456">Lyase</keyword>
<dbReference type="Proteomes" id="UP000298460">
    <property type="component" value="Unassembled WGS sequence"/>
</dbReference>
<organism evidence="8 9">
    <name type="scientific">Desulfosporosinus fructosivorans</name>
    <dbReference type="NCBI Taxonomy" id="2018669"/>
    <lineage>
        <taxon>Bacteria</taxon>
        <taxon>Bacillati</taxon>
        <taxon>Bacillota</taxon>
        <taxon>Clostridia</taxon>
        <taxon>Eubacteriales</taxon>
        <taxon>Desulfitobacteriaceae</taxon>
        <taxon>Desulfosporosinus</taxon>
    </lineage>
</organism>
<evidence type="ECO:0000256" key="3">
    <source>
        <dbReference type="ARBA" id="ARBA00022793"/>
    </source>
</evidence>
<keyword evidence="3" id="KW-0210">Decarboxylase</keyword>
<evidence type="ECO:0000256" key="2">
    <source>
        <dbReference type="ARBA" id="ARBA00010671"/>
    </source>
</evidence>
<reference evidence="8 9" key="1">
    <citation type="submission" date="2019-03" db="EMBL/GenBank/DDBJ databases">
        <title>Draft Genome Sequence of Desulfosporosinus fructosivorans Strain 63.6F, Isolated from Marine Sediment in the Baltic Sea.</title>
        <authorList>
            <person name="Hausmann B."/>
            <person name="Vandieken V."/>
            <person name="Pjevac P."/>
            <person name="Schreck K."/>
            <person name="Herbold C.W."/>
            <person name="Loy A."/>
        </authorList>
    </citation>
    <scope>NUCLEOTIDE SEQUENCE [LARGE SCALE GENOMIC DNA]</scope>
    <source>
        <strain evidence="8 9">63.6F</strain>
    </source>
</reference>
<dbReference type="OrthoDB" id="9815233at2"/>
<dbReference type="Gene3D" id="3.40.640.10">
    <property type="entry name" value="Type I PLP-dependent aspartate aminotransferase-like (Major domain)"/>
    <property type="match status" value="1"/>
</dbReference>
<protein>
    <submittedName>
        <fullName evidence="8">Amino acid decarboxylase</fullName>
    </submittedName>
</protein>
<dbReference type="RefSeq" id="WP_135549560.1">
    <property type="nucleotide sequence ID" value="NZ_SPQQ01000007.1"/>
</dbReference>
<evidence type="ECO:0000256" key="5">
    <source>
        <dbReference type="ARBA" id="ARBA00023239"/>
    </source>
</evidence>
<evidence type="ECO:0000259" key="6">
    <source>
        <dbReference type="Pfam" id="PF01276"/>
    </source>
</evidence>